<dbReference type="SUPFAM" id="SSF82679">
    <property type="entry name" value="N-utilization substance G protein NusG, N-terminal domain"/>
    <property type="match status" value="1"/>
</dbReference>
<accession>A0A1M6LHV8</accession>
<dbReference type="EMBL" id="FQYP01000017">
    <property type="protein sequence ID" value="SHJ70757.1"/>
    <property type="molecule type" value="Genomic_DNA"/>
</dbReference>
<protein>
    <submittedName>
        <fullName evidence="3">Transcription antitermination factor NusG</fullName>
    </submittedName>
</protein>
<sequence>MGFKLGEWYVLYVRSRHERKVEELLHENNIEAFAPMIKTVKQWSDRKKTVLKPLIPSYVFVKINSTKDFSKALSVNGACMYIRFGAEYAKVTENEIDKIKILIGTKDVIDVKADFQIPAIGDIKEISYGPLSGLRCKILENRNINKILVSINSLRLNIVATIPSSFLQQPVQLGY</sequence>
<dbReference type="Proteomes" id="UP000184432">
    <property type="component" value="Unassembled WGS sequence"/>
</dbReference>
<evidence type="ECO:0000313" key="3">
    <source>
        <dbReference type="EMBL" id="SHJ70757.1"/>
    </source>
</evidence>
<dbReference type="InterPro" id="IPR006645">
    <property type="entry name" value="NGN-like_dom"/>
</dbReference>
<organism evidence="3 4">
    <name type="scientific">Aquimarina spongiae</name>
    <dbReference type="NCBI Taxonomy" id="570521"/>
    <lineage>
        <taxon>Bacteria</taxon>
        <taxon>Pseudomonadati</taxon>
        <taxon>Bacteroidota</taxon>
        <taxon>Flavobacteriia</taxon>
        <taxon>Flavobacteriales</taxon>
        <taxon>Flavobacteriaceae</taxon>
        <taxon>Aquimarina</taxon>
    </lineage>
</organism>
<gene>
    <name evidence="3" type="ORF">SAMN04488508_1175</name>
</gene>
<dbReference type="CDD" id="cd09895">
    <property type="entry name" value="NGN_SP_UpxY"/>
    <property type="match status" value="1"/>
</dbReference>
<keyword evidence="4" id="KW-1185">Reference proteome</keyword>
<evidence type="ECO:0000259" key="2">
    <source>
        <dbReference type="SMART" id="SM00738"/>
    </source>
</evidence>
<dbReference type="RefSeq" id="WP_073322081.1">
    <property type="nucleotide sequence ID" value="NZ_FQYP01000017.1"/>
</dbReference>
<dbReference type="Gene3D" id="3.30.70.940">
    <property type="entry name" value="NusG, N-terminal domain"/>
    <property type="match status" value="1"/>
</dbReference>
<dbReference type="InterPro" id="IPR036735">
    <property type="entry name" value="NGN_dom_sf"/>
</dbReference>
<feature type="domain" description="NusG-like N-terminal" evidence="2">
    <location>
        <begin position="5"/>
        <end position="103"/>
    </location>
</feature>
<dbReference type="AlphaFoldDB" id="A0A1M6LHV8"/>
<dbReference type="STRING" id="570521.SAMN04488508_1175"/>
<reference evidence="4" key="1">
    <citation type="submission" date="2016-11" db="EMBL/GenBank/DDBJ databases">
        <authorList>
            <person name="Varghese N."/>
            <person name="Submissions S."/>
        </authorList>
    </citation>
    <scope>NUCLEOTIDE SEQUENCE [LARGE SCALE GENOMIC DNA]</scope>
    <source>
        <strain evidence="4">DSM 22623</strain>
    </source>
</reference>
<keyword evidence="1" id="KW-0804">Transcription</keyword>
<dbReference type="NCBIfam" id="NF033644">
    <property type="entry name" value="antiterm_UpxY"/>
    <property type="match status" value="1"/>
</dbReference>
<dbReference type="Pfam" id="PF02357">
    <property type="entry name" value="NusG"/>
    <property type="match status" value="1"/>
</dbReference>
<evidence type="ECO:0000256" key="1">
    <source>
        <dbReference type="ARBA" id="ARBA00023163"/>
    </source>
</evidence>
<dbReference type="GO" id="GO:0006354">
    <property type="term" value="P:DNA-templated transcription elongation"/>
    <property type="evidence" value="ECO:0007669"/>
    <property type="project" value="InterPro"/>
</dbReference>
<dbReference type="SMART" id="SM00738">
    <property type="entry name" value="NGN"/>
    <property type="match status" value="1"/>
</dbReference>
<evidence type="ECO:0000313" key="4">
    <source>
        <dbReference type="Proteomes" id="UP000184432"/>
    </source>
</evidence>
<dbReference type="OrthoDB" id="9796143at2"/>
<proteinExistence type="predicted"/>
<name>A0A1M6LHV8_9FLAO</name>